<dbReference type="EMBL" id="CATOUU010000952">
    <property type="protein sequence ID" value="CAI9962416.1"/>
    <property type="molecule type" value="Genomic_DNA"/>
</dbReference>
<gene>
    <name evidence="2" type="ORF">HINF_LOCUS4145</name>
    <name evidence="1" type="ORF">HINF_LOCUS50061</name>
</gene>
<reference evidence="1" key="1">
    <citation type="submission" date="2023-06" db="EMBL/GenBank/DDBJ databases">
        <authorList>
            <person name="Kurt Z."/>
        </authorList>
    </citation>
    <scope>NUCLEOTIDE SEQUENCE</scope>
</reference>
<reference evidence="2 3" key="2">
    <citation type="submission" date="2024-07" db="EMBL/GenBank/DDBJ databases">
        <authorList>
            <person name="Akdeniz Z."/>
        </authorList>
    </citation>
    <scope>NUCLEOTIDE SEQUENCE [LARGE SCALE GENOMIC DNA]</scope>
</reference>
<dbReference type="EMBL" id="CAXDID020000007">
    <property type="protein sequence ID" value="CAL5977096.1"/>
    <property type="molecule type" value="Genomic_DNA"/>
</dbReference>
<comment type="caution">
    <text evidence="1">The sequence shown here is derived from an EMBL/GenBank/DDBJ whole genome shotgun (WGS) entry which is preliminary data.</text>
</comment>
<evidence type="ECO:0000313" key="2">
    <source>
        <dbReference type="EMBL" id="CAL5977096.1"/>
    </source>
</evidence>
<accession>A0AA86QMK3</accession>
<keyword evidence="3" id="KW-1185">Reference proteome</keyword>
<sequence>MNSSNYNQTHQDLLLQRQLMKQIDYNKLKSSSIQFGTNNNTFNQSFNSLNKRNHIQRIKISKSLGQLWSNQVRNKNLQNDELANYQKDNHREIDIDLVQRLRCAERRDSDTQIFDLVEKIFHQL</sequence>
<proteinExistence type="predicted"/>
<dbReference type="AlphaFoldDB" id="A0AA86QMK3"/>
<dbReference type="Proteomes" id="UP001642409">
    <property type="component" value="Unassembled WGS sequence"/>
</dbReference>
<evidence type="ECO:0000313" key="1">
    <source>
        <dbReference type="EMBL" id="CAI9962416.1"/>
    </source>
</evidence>
<name>A0AA86QMK3_9EUKA</name>
<protein>
    <submittedName>
        <fullName evidence="2">Hypothetical_protein</fullName>
    </submittedName>
</protein>
<organism evidence="1">
    <name type="scientific">Hexamita inflata</name>
    <dbReference type="NCBI Taxonomy" id="28002"/>
    <lineage>
        <taxon>Eukaryota</taxon>
        <taxon>Metamonada</taxon>
        <taxon>Diplomonadida</taxon>
        <taxon>Hexamitidae</taxon>
        <taxon>Hexamitinae</taxon>
        <taxon>Hexamita</taxon>
    </lineage>
</organism>
<evidence type="ECO:0000313" key="3">
    <source>
        <dbReference type="Proteomes" id="UP001642409"/>
    </source>
</evidence>